<protein>
    <submittedName>
        <fullName evidence="1">Uncharacterized protein</fullName>
    </submittedName>
</protein>
<dbReference type="EMBL" id="CM047742">
    <property type="protein sequence ID" value="KAJ0035671.1"/>
    <property type="molecule type" value="Genomic_DNA"/>
</dbReference>
<reference evidence="2" key="1">
    <citation type="journal article" date="2023" name="G3 (Bethesda)">
        <title>Genome assembly and association tests identify interacting loci associated with vigor, precocity, and sex in interspecific pistachio rootstocks.</title>
        <authorList>
            <person name="Palmer W."/>
            <person name="Jacygrad E."/>
            <person name="Sagayaradj S."/>
            <person name="Cavanaugh K."/>
            <person name="Han R."/>
            <person name="Bertier L."/>
            <person name="Beede B."/>
            <person name="Kafkas S."/>
            <person name="Golino D."/>
            <person name="Preece J."/>
            <person name="Michelmore R."/>
        </authorList>
    </citation>
    <scope>NUCLEOTIDE SEQUENCE [LARGE SCALE GENOMIC DNA]</scope>
</reference>
<keyword evidence="2" id="KW-1185">Reference proteome</keyword>
<proteinExistence type="predicted"/>
<dbReference type="Proteomes" id="UP001163603">
    <property type="component" value="Chromosome 7"/>
</dbReference>
<gene>
    <name evidence="1" type="ORF">Pint_24958</name>
</gene>
<comment type="caution">
    <text evidence="1">The sequence shown here is derived from an EMBL/GenBank/DDBJ whole genome shotgun (WGS) entry which is preliminary data.</text>
</comment>
<evidence type="ECO:0000313" key="2">
    <source>
        <dbReference type="Proteomes" id="UP001163603"/>
    </source>
</evidence>
<evidence type="ECO:0000313" key="1">
    <source>
        <dbReference type="EMBL" id="KAJ0035671.1"/>
    </source>
</evidence>
<sequence>MGDSEVDVDNPVLKEEQMPSSVVHNHVDKSTFCRLVKRSRGDVTITISSKVGERYCNEGHLCWF</sequence>
<organism evidence="1 2">
    <name type="scientific">Pistacia integerrima</name>
    <dbReference type="NCBI Taxonomy" id="434235"/>
    <lineage>
        <taxon>Eukaryota</taxon>
        <taxon>Viridiplantae</taxon>
        <taxon>Streptophyta</taxon>
        <taxon>Embryophyta</taxon>
        <taxon>Tracheophyta</taxon>
        <taxon>Spermatophyta</taxon>
        <taxon>Magnoliopsida</taxon>
        <taxon>eudicotyledons</taxon>
        <taxon>Gunneridae</taxon>
        <taxon>Pentapetalae</taxon>
        <taxon>rosids</taxon>
        <taxon>malvids</taxon>
        <taxon>Sapindales</taxon>
        <taxon>Anacardiaceae</taxon>
        <taxon>Pistacia</taxon>
    </lineage>
</organism>
<name>A0ACC0YEW9_9ROSI</name>
<accession>A0ACC0YEW9</accession>